<sequence>MQDCFLKNVMYVTKLKQIGLPIYFGCVPFGQWLIIYGRGNYVNC</sequence>
<gene>
    <name evidence="1" type="ORF">CGSHiR3021_00942</name>
</gene>
<protein>
    <submittedName>
        <fullName evidence="1">Uncharacterized protein</fullName>
    </submittedName>
</protein>
<dbReference type="BioCyc" id="HINF375063:G119K-2237-MONOMER"/>
<reference evidence="1 2" key="1">
    <citation type="journal article" date="2007" name="Genome Biol.">
        <title>Characterization and modeling of the Haemophilus influenzae core and supragenomes based on the complete genomic sequences of Rd and 12 clinical nontypeable strains.</title>
        <authorList>
            <person name="Hogg J.S."/>
            <person name="Hu F.Z."/>
            <person name="Janto B."/>
            <person name="Boissy R."/>
            <person name="Hayes J."/>
            <person name="Keefe R."/>
            <person name="Post J.C."/>
            <person name="Ehrlich G.D."/>
        </authorList>
    </citation>
    <scope>NUCLEOTIDE SEQUENCE [LARGE SCALE GENOMIC DNA]</scope>
    <source>
        <strain evidence="1 2">22.4-21</strain>
    </source>
</reference>
<dbReference type="AlphaFoldDB" id="A4P168"/>
<proteinExistence type="predicted"/>
<evidence type="ECO:0000313" key="2">
    <source>
        <dbReference type="Proteomes" id="UP000005596"/>
    </source>
</evidence>
<dbReference type="EMBL" id="AAZJ01000023">
    <property type="protein sequence ID" value="EDK12838.1"/>
    <property type="molecule type" value="Genomic_DNA"/>
</dbReference>
<name>A4P168_HAEIF</name>
<accession>A4P168</accession>
<dbReference type="Proteomes" id="UP000005596">
    <property type="component" value="Unassembled WGS sequence"/>
</dbReference>
<evidence type="ECO:0000313" key="1">
    <source>
        <dbReference type="EMBL" id="EDK12838.1"/>
    </source>
</evidence>
<organism evidence="1 2">
    <name type="scientific">Haemophilus influenzae 22.4-21</name>
    <dbReference type="NCBI Taxonomy" id="375063"/>
    <lineage>
        <taxon>Bacteria</taxon>
        <taxon>Pseudomonadati</taxon>
        <taxon>Pseudomonadota</taxon>
        <taxon>Gammaproteobacteria</taxon>
        <taxon>Pasteurellales</taxon>
        <taxon>Pasteurellaceae</taxon>
        <taxon>Haemophilus</taxon>
    </lineage>
</organism>